<feature type="binding site" evidence="7">
    <location>
        <position position="10"/>
    </location>
    <ligand>
        <name>S-adenosyl-L-methionine</name>
        <dbReference type="ChEBI" id="CHEBI:59789"/>
    </ligand>
</feature>
<dbReference type="InterPro" id="IPR012263">
    <property type="entry name" value="M_m6A_EcoRV"/>
</dbReference>
<evidence type="ECO:0000313" key="8">
    <source>
        <dbReference type="EMBL" id="RPE81855.1"/>
    </source>
</evidence>
<dbReference type="GO" id="GO:0032259">
    <property type="term" value="P:methylation"/>
    <property type="evidence" value="ECO:0007669"/>
    <property type="project" value="UniProtKB-KW"/>
</dbReference>
<dbReference type="Gene3D" id="3.40.50.150">
    <property type="entry name" value="Vaccinia Virus protein VP39"/>
    <property type="match status" value="1"/>
</dbReference>
<dbReference type="InterPro" id="IPR023095">
    <property type="entry name" value="Ade_MeTrfase_dom_2"/>
</dbReference>
<evidence type="ECO:0000313" key="9">
    <source>
        <dbReference type="Proteomes" id="UP000269708"/>
    </source>
</evidence>
<reference evidence="8 9" key="1">
    <citation type="submission" date="2018-11" db="EMBL/GenBank/DDBJ databases">
        <title>Genomic Encyclopedia of Type Strains, Phase IV (KMG-IV): sequencing the most valuable type-strain genomes for metagenomic binning, comparative biology and taxonomic classification.</title>
        <authorList>
            <person name="Goeker M."/>
        </authorList>
    </citation>
    <scope>NUCLEOTIDE SEQUENCE [LARGE SCALE GENOMIC DNA]</scope>
    <source>
        <strain evidence="8 9">DSM 25623</strain>
    </source>
</reference>
<proteinExistence type="inferred from homology"/>
<name>A0A3N4VK85_9GAMM</name>
<dbReference type="PANTHER" id="PTHR30481:SF4">
    <property type="entry name" value="SITE-SPECIFIC DNA-METHYLTRANSFERASE (ADENINE-SPECIFIC)"/>
    <property type="match status" value="1"/>
</dbReference>
<dbReference type="Gene3D" id="1.10.1020.10">
    <property type="entry name" value="Adenine-specific Methyltransferase, Domain 2"/>
    <property type="match status" value="1"/>
</dbReference>
<feature type="binding site" evidence="7">
    <location>
        <position position="14"/>
    </location>
    <ligand>
        <name>S-adenosyl-L-methionine</name>
        <dbReference type="ChEBI" id="CHEBI:59789"/>
    </ligand>
</feature>
<dbReference type="Proteomes" id="UP000269708">
    <property type="component" value="Unassembled WGS sequence"/>
</dbReference>
<gene>
    <name evidence="8" type="ORF">EDC50_1057</name>
</gene>
<feature type="binding site" evidence="7">
    <location>
        <position position="57"/>
    </location>
    <ligand>
        <name>S-adenosyl-L-methionine</name>
        <dbReference type="ChEBI" id="CHEBI:59789"/>
    </ligand>
</feature>
<organism evidence="8 9">
    <name type="scientific">Vulcaniibacterium tengchongense</name>
    <dbReference type="NCBI Taxonomy" id="1273429"/>
    <lineage>
        <taxon>Bacteria</taxon>
        <taxon>Pseudomonadati</taxon>
        <taxon>Pseudomonadota</taxon>
        <taxon>Gammaproteobacteria</taxon>
        <taxon>Lysobacterales</taxon>
        <taxon>Lysobacteraceae</taxon>
        <taxon>Vulcaniibacterium</taxon>
    </lineage>
</organism>
<dbReference type="SUPFAM" id="SSF53335">
    <property type="entry name" value="S-adenosyl-L-methionine-dependent methyltransferases"/>
    <property type="match status" value="1"/>
</dbReference>
<dbReference type="EC" id="2.1.1.72" evidence="2"/>
<dbReference type="OrthoDB" id="9805629at2"/>
<comment type="similarity">
    <text evidence="1">Belongs to the N(4)/N(6)-methyltransferase family.</text>
</comment>
<dbReference type="GO" id="GO:0009307">
    <property type="term" value="P:DNA restriction-modification system"/>
    <property type="evidence" value="ECO:0007669"/>
    <property type="project" value="InterPro"/>
</dbReference>
<keyword evidence="4" id="KW-0808">Transferase</keyword>
<dbReference type="PANTHER" id="PTHR30481">
    <property type="entry name" value="DNA ADENINE METHYLASE"/>
    <property type="match status" value="1"/>
</dbReference>
<feature type="binding site" evidence="7">
    <location>
        <position position="180"/>
    </location>
    <ligand>
        <name>S-adenosyl-L-methionine</name>
        <dbReference type="ChEBI" id="CHEBI:59789"/>
    </ligand>
</feature>
<sequence>MPKTDTLFPWPGGKTRLLQHLLPLLSDNSHTTYVEAFAGGAALLFAREPAKVEILNDTHGELVRLYRVVANHLDEFVRQFRWALTSREMFRWAKLQDPDTLTDIQRAARFFYLQRLAWGGKVAGQNFGASRDRPARINLLRLEEELSNAHLRLHRVVVENLSWQQCLAKYDGPKTLFFLDPPYWQTEGYGGDFGIEEYQQLAEAVAKLKGQAILTINDHPDMRRLFDRFPGQTVPIRYTIGGGGGAQRRERIYTRLRT</sequence>
<dbReference type="GO" id="GO:1904047">
    <property type="term" value="F:S-adenosyl-L-methionine binding"/>
    <property type="evidence" value="ECO:0007669"/>
    <property type="project" value="TreeGrafter"/>
</dbReference>
<keyword evidence="3 8" id="KW-0489">Methyltransferase</keyword>
<dbReference type="InterPro" id="IPR029063">
    <property type="entry name" value="SAM-dependent_MTases_sf"/>
</dbReference>
<evidence type="ECO:0000256" key="1">
    <source>
        <dbReference type="ARBA" id="ARBA00006594"/>
    </source>
</evidence>
<keyword evidence="5" id="KW-0949">S-adenosyl-L-methionine</keyword>
<keyword evidence="9" id="KW-1185">Reference proteome</keyword>
<evidence type="ECO:0000256" key="2">
    <source>
        <dbReference type="ARBA" id="ARBA00011900"/>
    </source>
</evidence>
<evidence type="ECO:0000256" key="7">
    <source>
        <dbReference type="PIRSR" id="PIRSR000398-1"/>
    </source>
</evidence>
<dbReference type="RefSeq" id="WP_123769374.1">
    <property type="nucleotide sequence ID" value="NZ_RKQN01000001.1"/>
</dbReference>
<dbReference type="PIRSF" id="PIRSF000398">
    <property type="entry name" value="M_m6A_EcoRV"/>
    <property type="match status" value="1"/>
</dbReference>
<dbReference type="GO" id="GO:0009007">
    <property type="term" value="F:site-specific DNA-methyltransferase (adenine-specific) activity"/>
    <property type="evidence" value="ECO:0007669"/>
    <property type="project" value="UniProtKB-EC"/>
</dbReference>
<dbReference type="InterPro" id="IPR012327">
    <property type="entry name" value="MeTrfase_D12"/>
</dbReference>
<protein>
    <recommendedName>
        <fullName evidence="2">site-specific DNA-methyltransferase (adenine-specific)</fullName>
        <ecNumber evidence="2">2.1.1.72</ecNumber>
    </recommendedName>
</protein>
<dbReference type="EMBL" id="RKQN01000001">
    <property type="protein sequence ID" value="RPE81855.1"/>
    <property type="molecule type" value="Genomic_DNA"/>
</dbReference>
<evidence type="ECO:0000256" key="5">
    <source>
        <dbReference type="ARBA" id="ARBA00022691"/>
    </source>
</evidence>
<accession>A0A3N4VK85</accession>
<dbReference type="Pfam" id="PF02086">
    <property type="entry name" value="MethyltransfD12"/>
    <property type="match status" value="1"/>
</dbReference>
<evidence type="ECO:0000256" key="3">
    <source>
        <dbReference type="ARBA" id="ARBA00022603"/>
    </source>
</evidence>
<evidence type="ECO:0000256" key="4">
    <source>
        <dbReference type="ARBA" id="ARBA00022679"/>
    </source>
</evidence>
<comment type="caution">
    <text evidence="8">The sequence shown here is derived from an EMBL/GenBank/DDBJ whole genome shotgun (WGS) entry which is preliminary data.</text>
</comment>
<evidence type="ECO:0000256" key="6">
    <source>
        <dbReference type="ARBA" id="ARBA00047942"/>
    </source>
</evidence>
<dbReference type="GO" id="GO:0006298">
    <property type="term" value="P:mismatch repair"/>
    <property type="evidence" value="ECO:0007669"/>
    <property type="project" value="TreeGrafter"/>
</dbReference>
<dbReference type="AlphaFoldDB" id="A0A3N4VK85"/>
<dbReference type="GO" id="GO:0043565">
    <property type="term" value="F:sequence-specific DNA binding"/>
    <property type="evidence" value="ECO:0007669"/>
    <property type="project" value="TreeGrafter"/>
</dbReference>
<comment type="catalytic activity">
    <reaction evidence="6">
        <text>a 2'-deoxyadenosine in DNA + S-adenosyl-L-methionine = an N(6)-methyl-2'-deoxyadenosine in DNA + S-adenosyl-L-homocysteine + H(+)</text>
        <dbReference type="Rhea" id="RHEA:15197"/>
        <dbReference type="Rhea" id="RHEA-COMP:12418"/>
        <dbReference type="Rhea" id="RHEA-COMP:12419"/>
        <dbReference type="ChEBI" id="CHEBI:15378"/>
        <dbReference type="ChEBI" id="CHEBI:57856"/>
        <dbReference type="ChEBI" id="CHEBI:59789"/>
        <dbReference type="ChEBI" id="CHEBI:90615"/>
        <dbReference type="ChEBI" id="CHEBI:90616"/>
        <dbReference type="EC" id="2.1.1.72"/>
    </reaction>
</comment>
<dbReference type="PRINTS" id="PR00505">
    <property type="entry name" value="D12N6MTFRASE"/>
</dbReference>